<dbReference type="InterPro" id="IPR015946">
    <property type="entry name" value="KH_dom-like_a/b"/>
</dbReference>
<gene>
    <name evidence="2" type="ORF">GCM10009721_24230</name>
</gene>
<dbReference type="Pfam" id="PF02566">
    <property type="entry name" value="OsmC"/>
    <property type="match status" value="1"/>
</dbReference>
<accession>A0ABQ2I0A3</accession>
<keyword evidence="3" id="KW-1185">Reference proteome</keyword>
<evidence type="ECO:0000313" key="3">
    <source>
        <dbReference type="Proteomes" id="UP000623461"/>
    </source>
</evidence>
<sequence length="172" mass="18107">MNRDELRAAQEPLKARYREDPEAAMHSVSASAVFGEPVTVEVRTTAGVVRAGLHPATGGDGSDACSGDMLMEALVACAGVTLHAVSVAFGVELRDVALRAEAQFDARGTLGVDRAAPVGVLLPRLVAEVSTDADDATLARLATATERYCVVGQSLRHPPTFEVRRRPSAADR</sequence>
<dbReference type="RefSeq" id="WP_030196260.1">
    <property type="nucleotide sequence ID" value="NZ_BMNZ01000004.1"/>
</dbReference>
<dbReference type="InterPro" id="IPR052924">
    <property type="entry name" value="OsmC/Ohr_hydroprdx_reductase"/>
</dbReference>
<proteinExistence type="predicted"/>
<dbReference type="Gene3D" id="3.30.300.20">
    <property type="match status" value="1"/>
</dbReference>
<dbReference type="InterPro" id="IPR003718">
    <property type="entry name" value="OsmC/Ohr_fam"/>
</dbReference>
<dbReference type="PANTHER" id="PTHR35368:SF1">
    <property type="entry name" value="HYDROPEROXIDE REDUCTASE"/>
    <property type="match status" value="1"/>
</dbReference>
<name>A0ABQ2I0A3_9MICO</name>
<comment type="caution">
    <text evidence="2">The sequence shown here is derived from an EMBL/GenBank/DDBJ whole genome shotgun (WGS) entry which is preliminary data.</text>
</comment>
<organism evidence="2 3">
    <name type="scientific">Terrabacter tumescens</name>
    <dbReference type="NCBI Taxonomy" id="60443"/>
    <lineage>
        <taxon>Bacteria</taxon>
        <taxon>Bacillati</taxon>
        <taxon>Actinomycetota</taxon>
        <taxon>Actinomycetes</taxon>
        <taxon>Micrococcales</taxon>
        <taxon>Intrasporangiaceae</taxon>
        <taxon>Terrabacter</taxon>
    </lineage>
</organism>
<reference evidence="3" key="1">
    <citation type="journal article" date="2019" name="Int. J. Syst. Evol. Microbiol.">
        <title>The Global Catalogue of Microorganisms (GCM) 10K type strain sequencing project: providing services to taxonomists for standard genome sequencing and annotation.</title>
        <authorList>
            <consortium name="The Broad Institute Genomics Platform"/>
            <consortium name="The Broad Institute Genome Sequencing Center for Infectious Disease"/>
            <person name="Wu L."/>
            <person name="Ma J."/>
        </authorList>
    </citation>
    <scope>NUCLEOTIDE SEQUENCE [LARGE SCALE GENOMIC DNA]</scope>
    <source>
        <strain evidence="3">JCM 1365</strain>
    </source>
</reference>
<feature type="region of interest" description="Disordered" evidence="1">
    <location>
        <begin position="1"/>
        <end position="21"/>
    </location>
</feature>
<protein>
    <submittedName>
        <fullName evidence="2">Peroxiredoxin</fullName>
    </submittedName>
</protein>
<dbReference type="PANTHER" id="PTHR35368">
    <property type="entry name" value="HYDROPEROXIDE REDUCTASE"/>
    <property type="match status" value="1"/>
</dbReference>
<dbReference type="EMBL" id="BMNZ01000004">
    <property type="protein sequence ID" value="GGM96671.1"/>
    <property type="molecule type" value="Genomic_DNA"/>
</dbReference>
<evidence type="ECO:0000256" key="1">
    <source>
        <dbReference type="SAM" id="MobiDB-lite"/>
    </source>
</evidence>
<dbReference type="SUPFAM" id="SSF82784">
    <property type="entry name" value="OsmC-like"/>
    <property type="match status" value="1"/>
</dbReference>
<dbReference type="InterPro" id="IPR036102">
    <property type="entry name" value="OsmC/Ohrsf"/>
</dbReference>
<evidence type="ECO:0000313" key="2">
    <source>
        <dbReference type="EMBL" id="GGM96671.1"/>
    </source>
</evidence>
<dbReference type="Proteomes" id="UP000623461">
    <property type="component" value="Unassembled WGS sequence"/>
</dbReference>